<evidence type="ECO:0000256" key="1">
    <source>
        <dbReference type="SAM" id="MobiDB-lite"/>
    </source>
</evidence>
<feature type="region of interest" description="Disordered" evidence="1">
    <location>
        <begin position="34"/>
        <end position="71"/>
    </location>
</feature>
<feature type="compositionally biased region" description="Low complexity" evidence="1">
    <location>
        <begin position="38"/>
        <end position="58"/>
    </location>
</feature>
<comment type="caution">
    <text evidence="2">The sequence shown here is derived from an EMBL/GenBank/DDBJ whole genome shotgun (WGS) entry which is preliminary data.</text>
</comment>
<dbReference type="AlphaFoldDB" id="A0A9D4E8K8"/>
<reference evidence="2" key="2">
    <citation type="submission" date="2020-11" db="EMBL/GenBank/DDBJ databases">
        <authorList>
            <person name="McCartney M.A."/>
            <person name="Auch B."/>
            <person name="Kono T."/>
            <person name="Mallez S."/>
            <person name="Becker A."/>
            <person name="Gohl D.M."/>
            <person name="Silverstein K.A.T."/>
            <person name="Koren S."/>
            <person name="Bechman K.B."/>
            <person name="Herman A."/>
            <person name="Abrahante J.E."/>
            <person name="Garbe J."/>
        </authorList>
    </citation>
    <scope>NUCLEOTIDE SEQUENCE</scope>
    <source>
        <strain evidence="2">Duluth1</strain>
        <tissue evidence="2">Whole animal</tissue>
    </source>
</reference>
<evidence type="ECO:0000313" key="2">
    <source>
        <dbReference type="EMBL" id="KAH3774490.1"/>
    </source>
</evidence>
<reference evidence="2" key="1">
    <citation type="journal article" date="2019" name="bioRxiv">
        <title>The Genome of the Zebra Mussel, Dreissena polymorpha: A Resource for Invasive Species Research.</title>
        <authorList>
            <person name="McCartney M.A."/>
            <person name="Auch B."/>
            <person name="Kono T."/>
            <person name="Mallez S."/>
            <person name="Zhang Y."/>
            <person name="Obille A."/>
            <person name="Becker A."/>
            <person name="Abrahante J.E."/>
            <person name="Garbe J."/>
            <person name="Badalamenti J.P."/>
            <person name="Herman A."/>
            <person name="Mangelson H."/>
            <person name="Liachko I."/>
            <person name="Sullivan S."/>
            <person name="Sone E.D."/>
            <person name="Koren S."/>
            <person name="Silverstein K.A.T."/>
            <person name="Beckman K.B."/>
            <person name="Gohl D.M."/>
        </authorList>
    </citation>
    <scope>NUCLEOTIDE SEQUENCE</scope>
    <source>
        <strain evidence="2">Duluth1</strain>
        <tissue evidence="2">Whole animal</tissue>
    </source>
</reference>
<protein>
    <submittedName>
        <fullName evidence="2">Uncharacterized protein</fullName>
    </submittedName>
</protein>
<proteinExistence type="predicted"/>
<accession>A0A9D4E8K8</accession>
<keyword evidence="3" id="KW-1185">Reference proteome</keyword>
<organism evidence="2 3">
    <name type="scientific">Dreissena polymorpha</name>
    <name type="common">Zebra mussel</name>
    <name type="synonym">Mytilus polymorpha</name>
    <dbReference type="NCBI Taxonomy" id="45954"/>
    <lineage>
        <taxon>Eukaryota</taxon>
        <taxon>Metazoa</taxon>
        <taxon>Spiralia</taxon>
        <taxon>Lophotrochozoa</taxon>
        <taxon>Mollusca</taxon>
        <taxon>Bivalvia</taxon>
        <taxon>Autobranchia</taxon>
        <taxon>Heteroconchia</taxon>
        <taxon>Euheterodonta</taxon>
        <taxon>Imparidentia</taxon>
        <taxon>Neoheterodontei</taxon>
        <taxon>Myida</taxon>
        <taxon>Dreissenoidea</taxon>
        <taxon>Dreissenidae</taxon>
        <taxon>Dreissena</taxon>
    </lineage>
</organism>
<name>A0A9D4E8K8_DREPO</name>
<evidence type="ECO:0000313" key="3">
    <source>
        <dbReference type="Proteomes" id="UP000828390"/>
    </source>
</evidence>
<gene>
    <name evidence="2" type="ORF">DPMN_175872</name>
</gene>
<feature type="region of interest" description="Disordered" evidence="1">
    <location>
        <begin position="114"/>
        <end position="150"/>
    </location>
</feature>
<dbReference type="Proteomes" id="UP000828390">
    <property type="component" value="Unassembled WGS sequence"/>
</dbReference>
<dbReference type="EMBL" id="JAIWYP010000009">
    <property type="protein sequence ID" value="KAH3774490.1"/>
    <property type="molecule type" value="Genomic_DNA"/>
</dbReference>
<sequence>MGRCWIRGHLRRQSDYHHLLHNCTGLYLPQHGSSNGAPVGTTPTLTNGGPGSIHGSVHGSHHGSHIGNGHWACPTRCQARGSSTARRPRATTRCTLCTPHPMGPYTPLTLRTQHSQETRGLRPTSSATRAPSYIRSHTPTSSKSGKSHHSNNINQLTIKDRWFNWAWVLVKLGLGVLPMVKPAWVCYLMVKLGLVVKLGLDVSPMVKLGLDVSPMIKPGLAVSPKVKPGQAV</sequence>